<dbReference type="EMBL" id="JACKXD010000010">
    <property type="protein sequence ID" value="MBB6647974.1"/>
    <property type="molecule type" value="Genomic_DNA"/>
</dbReference>
<feature type="region of interest" description="Disordered" evidence="1">
    <location>
        <begin position="1"/>
        <end position="66"/>
    </location>
</feature>
<evidence type="ECO:0000256" key="1">
    <source>
        <dbReference type="SAM" id="MobiDB-lite"/>
    </source>
</evidence>
<feature type="compositionally biased region" description="Basic and acidic residues" evidence="1">
    <location>
        <begin position="32"/>
        <end position="47"/>
    </location>
</feature>
<sequence>MHGPHTTTDRRRIDTDRPRDDAYVRGDASAGWREEYAHQSVEPDLRADGGTTTALPAAGDHVRDREHDGDELLVVAIHPDGRADEHPIPGLDGATVADVNDGYDPAAPVVEAVYLEEVDATLDGWRSVEDVRDAVSFGAVNAYRLPADRLDTTGGGGR</sequence>
<evidence type="ECO:0000313" key="3">
    <source>
        <dbReference type="Proteomes" id="UP000546257"/>
    </source>
</evidence>
<dbReference type="RefSeq" id="WP_185194348.1">
    <property type="nucleotide sequence ID" value="NZ_JACKXD010000010.1"/>
</dbReference>
<comment type="caution">
    <text evidence="2">The sequence shown here is derived from an EMBL/GenBank/DDBJ whole genome shotgun (WGS) entry which is preliminary data.</text>
</comment>
<gene>
    <name evidence="2" type="ORF">H5V44_17085</name>
</gene>
<keyword evidence="3" id="KW-1185">Reference proteome</keyword>
<organism evidence="2 3">
    <name type="scientific">Halobellus ruber</name>
    <dbReference type="NCBI Taxonomy" id="2761102"/>
    <lineage>
        <taxon>Archaea</taxon>
        <taxon>Methanobacteriati</taxon>
        <taxon>Methanobacteriota</taxon>
        <taxon>Stenosarchaea group</taxon>
        <taxon>Halobacteria</taxon>
        <taxon>Halobacteriales</taxon>
        <taxon>Haloferacaceae</taxon>
        <taxon>Halobellus</taxon>
    </lineage>
</organism>
<feature type="compositionally biased region" description="Basic and acidic residues" evidence="1">
    <location>
        <begin position="7"/>
        <end position="24"/>
    </location>
</feature>
<name>A0A7J9SLY6_9EURY</name>
<accession>A0A7J9SLY6</accession>
<evidence type="ECO:0000313" key="2">
    <source>
        <dbReference type="EMBL" id="MBB6647974.1"/>
    </source>
</evidence>
<dbReference type="Proteomes" id="UP000546257">
    <property type="component" value="Unassembled WGS sequence"/>
</dbReference>
<reference evidence="2 3" key="1">
    <citation type="submission" date="2020-08" db="EMBL/GenBank/DDBJ databases">
        <authorList>
            <person name="Seo M.-J."/>
        </authorList>
    </citation>
    <scope>NUCLEOTIDE SEQUENCE [LARGE SCALE GENOMIC DNA]</scope>
    <source>
        <strain evidence="2 3">MBLA0160</strain>
    </source>
</reference>
<proteinExistence type="predicted"/>
<protein>
    <submittedName>
        <fullName evidence="2">Uncharacterized protein</fullName>
    </submittedName>
</protein>
<dbReference type="AlphaFoldDB" id="A0A7J9SLY6"/>